<evidence type="ECO:0000256" key="1">
    <source>
        <dbReference type="SAM" id="MobiDB-lite"/>
    </source>
</evidence>
<protein>
    <submittedName>
        <fullName evidence="2">Uncharacterized protein</fullName>
    </submittedName>
</protein>
<gene>
    <name evidence="2" type="ORF">S06H3_63565</name>
</gene>
<feature type="non-terminal residue" evidence="2">
    <location>
        <position position="1"/>
    </location>
</feature>
<name>X1QU87_9ZZZZ</name>
<dbReference type="AlphaFoldDB" id="X1QU87"/>
<proteinExistence type="predicted"/>
<comment type="caution">
    <text evidence="2">The sequence shown here is derived from an EMBL/GenBank/DDBJ whole genome shotgun (WGS) entry which is preliminary data.</text>
</comment>
<dbReference type="EMBL" id="BARV01042200">
    <property type="protein sequence ID" value="GAI46844.1"/>
    <property type="molecule type" value="Genomic_DNA"/>
</dbReference>
<accession>X1QU87</accession>
<evidence type="ECO:0000313" key="2">
    <source>
        <dbReference type="EMBL" id="GAI46844.1"/>
    </source>
</evidence>
<reference evidence="2" key="1">
    <citation type="journal article" date="2014" name="Front. Microbiol.">
        <title>High frequency of phylogenetically diverse reductive dehalogenase-homologous genes in deep subseafloor sedimentary metagenomes.</title>
        <authorList>
            <person name="Kawai M."/>
            <person name="Futagami T."/>
            <person name="Toyoda A."/>
            <person name="Takaki Y."/>
            <person name="Nishi S."/>
            <person name="Hori S."/>
            <person name="Arai W."/>
            <person name="Tsubouchi T."/>
            <person name="Morono Y."/>
            <person name="Uchiyama I."/>
            <person name="Ito T."/>
            <person name="Fujiyama A."/>
            <person name="Inagaki F."/>
            <person name="Takami H."/>
        </authorList>
    </citation>
    <scope>NUCLEOTIDE SEQUENCE</scope>
    <source>
        <strain evidence="2">Expedition CK06-06</strain>
    </source>
</reference>
<organism evidence="2">
    <name type="scientific">marine sediment metagenome</name>
    <dbReference type="NCBI Taxonomy" id="412755"/>
    <lineage>
        <taxon>unclassified sequences</taxon>
        <taxon>metagenomes</taxon>
        <taxon>ecological metagenomes</taxon>
    </lineage>
</organism>
<sequence length="31" mass="3423">RHPQFNYPKLDPVPEQMKGGQGGLEGKEGNN</sequence>
<feature type="region of interest" description="Disordered" evidence="1">
    <location>
        <begin position="1"/>
        <end position="31"/>
    </location>
</feature>